<dbReference type="EMBL" id="BPQJ01000125">
    <property type="protein sequence ID" value="GJD67046.1"/>
    <property type="molecule type" value="Genomic_DNA"/>
</dbReference>
<reference evidence="1" key="2">
    <citation type="submission" date="2021-08" db="EMBL/GenBank/DDBJ databases">
        <authorList>
            <person name="Tani A."/>
            <person name="Ola A."/>
            <person name="Ogura Y."/>
            <person name="Katsura K."/>
            <person name="Hayashi T."/>
        </authorList>
    </citation>
    <scope>NUCLEOTIDE SEQUENCE</scope>
    <source>
        <strain evidence="1">JCM 32048</strain>
    </source>
</reference>
<evidence type="ECO:0000313" key="2">
    <source>
        <dbReference type="Proteomes" id="UP001055286"/>
    </source>
</evidence>
<dbReference type="Proteomes" id="UP001055286">
    <property type="component" value="Unassembled WGS sequence"/>
</dbReference>
<gene>
    <name evidence="1" type="ORF">MPEAHAMD_7249</name>
</gene>
<protein>
    <submittedName>
        <fullName evidence="1">Uncharacterized protein</fullName>
    </submittedName>
</protein>
<proteinExistence type="predicted"/>
<reference evidence="1" key="1">
    <citation type="journal article" date="2016" name="Front. Microbiol.">
        <title>Genome Sequence of the Piezophilic, Mesophilic Sulfate-Reducing Bacterium Desulfovibrio indicus J2T.</title>
        <authorList>
            <person name="Cao J."/>
            <person name="Maignien L."/>
            <person name="Shao Z."/>
            <person name="Alain K."/>
            <person name="Jebbar M."/>
        </authorList>
    </citation>
    <scope>NUCLEOTIDE SEQUENCE</scope>
    <source>
        <strain evidence="1">JCM 32048</strain>
    </source>
</reference>
<comment type="caution">
    <text evidence="1">The sequence shown here is derived from an EMBL/GenBank/DDBJ whole genome shotgun (WGS) entry which is preliminary data.</text>
</comment>
<accession>A0AA37M9B5</accession>
<sequence>MTKLTWLVLPAVGVAKSAVPPMTGGTAEGFGCVKALVPVSEVEPTTWAAVAGFVTVEPVALS</sequence>
<dbReference type="AlphaFoldDB" id="A0AA37M9B5"/>
<keyword evidence="2" id="KW-1185">Reference proteome</keyword>
<organism evidence="1 2">
    <name type="scientific">Methylobacterium frigidaeris</name>
    <dbReference type="NCBI Taxonomy" id="2038277"/>
    <lineage>
        <taxon>Bacteria</taxon>
        <taxon>Pseudomonadati</taxon>
        <taxon>Pseudomonadota</taxon>
        <taxon>Alphaproteobacteria</taxon>
        <taxon>Hyphomicrobiales</taxon>
        <taxon>Methylobacteriaceae</taxon>
        <taxon>Methylobacterium</taxon>
    </lineage>
</organism>
<evidence type="ECO:0000313" key="1">
    <source>
        <dbReference type="EMBL" id="GJD67046.1"/>
    </source>
</evidence>
<name>A0AA37M9B5_9HYPH</name>